<dbReference type="EMBL" id="QNBD01000135">
    <property type="protein sequence ID" value="RKX70431.1"/>
    <property type="molecule type" value="Genomic_DNA"/>
</dbReference>
<sequence length="100" mass="11757">MGKLDFQFTINRLLFMLYIRSLWRLSFPFATQHPHLNPLPSRARKKTTEKEIKHGIANIYHIVIFPPTGGREQKGGGYRLCIANEVKQSHKRKFRLLHCL</sequence>
<proteinExistence type="predicted"/>
<accession>A0A660SK63</accession>
<dbReference type="AlphaFoldDB" id="A0A660SK63"/>
<dbReference type="Proteomes" id="UP000271125">
    <property type="component" value="Unassembled WGS sequence"/>
</dbReference>
<evidence type="ECO:0000313" key="2">
    <source>
        <dbReference type="Proteomes" id="UP000271125"/>
    </source>
</evidence>
<protein>
    <submittedName>
        <fullName evidence="1">Uncharacterized protein</fullName>
    </submittedName>
</protein>
<evidence type="ECO:0000313" key="1">
    <source>
        <dbReference type="EMBL" id="RKX70431.1"/>
    </source>
</evidence>
<gene>
    <name evidence="1" type="ORF">DRP43_03360</name>
</gene>
<organism evidence="1 2">
    <name type="scientific">candidate division TA06 bacterium</name>
    <dbReference type="NCBI Taxonomy" id="2250710"/>
    <lineage>
        <taxon>Bacteria</taxon>
        <taxon>Bacteria division TA06</taxon>
    </lineage>
</organism>
<name>A0A660SK63_UNCT6</name>
<comment type="caution">
    <text evidence="1">The sequence shown here is derived from an EMBL/GenBank/DDBJ whole genome shotgun (WGS) entry which is preliminary data.</text>
</comment>
<reference evidence="1 2" key="1">
    <citation type="submission" date="2018-06" db="EMBL/GenBank/DDBJ databases">
        <title>Extensive metabolic versatility and redundancy in microbially diverse, dynamic hydrothermal sediments.</title>
        <authorList>
            <person name="Dombrowski N."/>
            <person name="Teske A."/>
            <person name="Baker B.J."/>
        </authorList>
    </citation>
    <scope>NUCLEOTIDE SEQUENCE [LARGE SCALE GENOMIC DNA]</scope>
    <source>
        <strain evidence="1">B10_G13</strain>
    </source>
</reference>